<sequence length="190" mass="21985">MNKVEKIIQSVNISPRRDKQLELKWEYIDYAVQVDELLAYYCLEAVFCDLIKVQVSQLIHQGYVLIEGSPISVPLSALMNTLESIASGDKTERKLRHISKKIGFDIQHAHFSESSFIVENWLNYARNTNLGKQPVTFENMYNSLIESTSKPNKTGEWVVYSNQKGFTKFWCLWLHQAGDDTLVENIRQHT</sequence>
<keyword evidence="2" id="KW-1185">Reference proteome</keyword>
<reference evidence="1 2" key="1">
    <citation type="submission" date="2019-07" db="EMBL/GenBank/DDBJ databases">
        <title>Shewanella sp. YLB-06 whole genomic sequence.</title>
        <authorList>
            <person name="Yu L."/>
        </authorList>
    </citation>
    <scope>NUCLEOTIDE SEQUENCE [LARGE SCALE GENOMIC DNA]</scope>
    <source>
        <strain evidence="1 2">YLB-06</strain>
    </source>
</reference>
<accession>A0ABX5WTG7</accession>
<dbReference type="RefSeq" id="WP_144044778.1">
    <property type="nucleotide sequence ID" value="NZ_CP041614.1"/>
</dbReference>
<protein>
    <submittedName>
        <fullName evidence="1">Uncharacterized protein</fullName>
    </submittedName>
</protein>
<evidence type="ECO:0000313" key="2">
    <source>
        <dbReference type="Proteomes" id="UP000315947"/>
    </source>
</evidence>
<dbReference type="EMBL" id="CP041614">
    <property type="protein sequence ID" value="QDO82389.1"/>
    <property type="molecule type" value="Genomic_DNA"/>
</dbReference>
<name>A0ABX5WTG7_9GAMM</name>
<proteinExistence type="predicted"/>
<evidence type="ECO:0000313" key="1">
    <source>
        <dbReference type="EMBL" id="QDO82389.1"/>
    </source>
</evidence>
<dbReference type="Proteomes" id="UP000315947">
    <property type="component" value="Chromosome"/>
</dbReference>
<organism evidence="1 2">
    <name type="scientific">Shewanella psychropiezotolerans</name>
    <dbReference type="NCBI Taxonomy" id="2593655"/>
    <lineage>
        <taxon>Bacteria</taxon>
        <taxon>Pseudomonadati</taxon>
        <taxon>Pseudomonadota</taxon>
        <taxon>Gammaproteobacteria</taxon>
        <taxon>Alteromonadales</taxon>
        <taxon>Shewanellaceae</taxon>
        <taxon>Shewanella</taxon>
    </lineage>
</organism>
<gene>
    <name evidence="1" type="ORF">FM037_02950</name>
</gene>